<evidence type="ECO:0000313" key="3">
    <source>
        <dbReference type="Proteomes" id="UP000828390"/>
    </source>
</evidence>
<evidence type="ECO:0000256" key="1">
    <source>
        <dbReference type="SAM" id="Phobius"/>
    </source>
</evidence>
<organism evidence="2 3">
    <name type="scientific">Dreissena polymorpha</name>
    <name type="common">Zebra mussel</name>
    <name type="synonym">Mytilus polymorpha</name>
    <dbReference type="NCBI Taxonomy" id="45954"/>
    <lineage>
        <taxon>Eukaryota</taxon>
        <taxon>Metazoa</taxon>
        <taxon>Spiralia</taxon>
        <taxon>Lophotrochozoa</taxon>
        <taxon>Mollusca</taxon>
        <taxon>Bivalvia</taxon>
        <taxon>Autobranchia</taxon>
        <taxon>Heteroconchia</taxon>
        <taxon>Euheterodonta</taxon>
        <taxon>Imparidentia</taxon>
        <taxon>Neoheterodontei</taxon>
        <taxon>Myida</taxon>
        <taxon>Dreissenoidea</taxon>
        <taxon>Dreissenidae</taxon>
        <taxon>Dreissena</taxon>
    </lineage>
</organism>
<comment type="caution">
    <text evidence="2">The sequence shown here is derived from an EMBL/GenBank/DDBJ whole genome shotgun (WGS) entry which is preliminary data.</text>
</comment>
<feature type="transmembrane region" description="Helical" evidence="1">
    <location>
        <begin position="69"/>
        <end position="87"/>
    </location>
</feature>
<keyword evidence="3" id="KW-1185">Reference proteome</keyword>
<accession>A0A9D4M096</accession>
<gene>
    <name evidence="2" type="ORF">DPMN_031593</name>
</gene>
<dbReference type="Proteomes" id="UP000828390">
    <property type="component" value="Unassembled WGS sequence"/>
</dbReference>
<name>A0A9D4M096_DREPO</name>
<dbReference type="EMBL" id="JAIWYP010000002">
    <property type="protein sequence ID" value="KAH3868447.1"/>
    <property type="molecule type" value="Genomic_DNA"/>
</dbReference>
<reference evidence="2" key="2">
    <citation type="submission" date="2020-11" db="EMBL/GenBank/DDBJ databases">
        <authorList>
            <person name="McCartney M.A."/>
            <person name="Auch B."/>
            <person name="Kono T."/>
            <person name="Mallez S."/>
            <person name="Becker A."/>
            <person name="Gohl D.M."/>
            <person name="Silverstein K.A.T."/>
            <person name="Koren S."/>
            <person name="Bechman K.B."/>
            <person name="Herman A."/>
            <person name="Abrahante J.E."/>
            <person name="Garbe J."/>
        </authorList>
    </citation>
    <scope>NUCLEOTIDE SEQUENCE</scope>
    <source>
        <strain evidence="2">Duluth1</strain>
        <tissue evidence="2">Whole animal</tissue>
    </source>
</reference>
<reference evidence="2" key="1">
    <citation type="journal article" date="2019" name="bioRxiv">
        <title>The Genome of the Zebra Mussel, Dreissena polymorpha: A Resource for Invasive Species Research.</title>
        <authorList>
            <person name="McCartney M.A."/>
            <person name="Auch B."/>
            <person name="Kono T."/>
            <person name="Mallez S."/>
            <person name="Zhang Y."/>
            <person name="Obille A."/>
            <person name="Becker A."/>
            <person name="Abrahante J.E."/>
            <person name="Garbe J."/>
            <person name="Badalamenti J.P."/>
            <person name="Herman A."/>
            <person name="Mangelson H."/>
            <person name="Liachko I."/>
            <person name="Sullivan S."/>
            <person name="Sone E.D."/>
            <person name="Koren S."/>
            <person name="Silverstein K.A.T."/>
            <person name="Beckman K.B."/>
            <person name="Gohl D.M."/>
        </authorList>
    </citation>
    <scope>NUCLEOTIDE SEQUENCE</scope>
    <source>
        <strain evidence="2">Duluth1</strain>
        <tissue evidence="2">Whole animal</tissue>
    </source>
</reference>
<keyword evidence="1" id="KW-0472">Membrane</keyword>
<evidence type="ECO:0000313" key="2">
    <source>
        <dbReference type="EMBL" id="KAH3868447.1"/>
    </source>
</evidence>
<keyword evidence="1" id="KW-1133">Transmembrane helix</keyword>
<dbReference type="AlphaFoldDB" id="A0A9D4M096"/>
<protein>
    <submittedName>
        <fullName evidence="2">Uncharacterized protein</fullName>
    </submittedName>
</protein>
<proteinExistence type="predicted"/>
<keyword evidence="1" id="KW-0812">Transmembrane</keyword>
<sequence length="102" mass="11638">MVVFALQKEDEVWSDIEVYLTFTQEELVGPMIATQPKDNDSDTTESEDILLADLVRKKKQPVKGNVSKVIVNQIMMIVLTMKIIILTKMRSIQLIQNSMLRG</sequence>